<evidence type="ECO:0000313" key="4">
    <source>
        <dbReference type="Proteomes" id="UP000198885"/>
    </source>
</evidence>
<sequence length="222" mass="22608">MRIWVLFVVVLAGLSGCGGSSSPAVEPPGTEEPTPPGDGGGDDDDGGSGDGDGGETFDPVLDYAAREAAFDALDSAFRDETGWRRTPQRALPAGQALYEGHARMDLSGAGNAATLNGDMRLLMNFGLETAAGEISNLRRSDDTPLGGALEIRDGTIDGAGDPVMRATLEGTLTGGRGALDVDGTIDGSVYGDNAGFVRGRLSGTVGTRDGVQTLDGGFVTAR</sequence>
<protein>
    <recommendedName>
        <fullName evidence="5">Transferrin-binding protein B C-lobe/N-lobe beta barrel domain-containing protein</fullName>
    </recommendedName>
</protein>
<proteinExistence type="predicted"/>
<dbReference type="RefSeq" id="WP_092687604.1">
    <property type="nucleotide sequence ID" value="NZ_FOGU01000001.1"/>
</dbReference>
<dbReference type="AlphaFoldDB" id="A0A1H9Q1D9"/>
<feature type="region of interest" description="Disordered" evidence="1">
    <location>
        <begin position="18"/>
        <end position="58"/>
    </location>
</feature>
<dbReference type="EMBL" id="FOGU01000001">
    <property type="protein sequence ID" value="SER54250.1"/>
    <property type="molecule type" value="Genomic_DNA"/>
</dbReference>
<keyword evidence="2" id="KW-0732">Signal</keyword>
<dbReference type="PROSITE" id="PS51257">
    <property type="entry name" value="PROKAR_LIPOPROTEIN"/>
    <property type="match status" value="1"/>
</dbReference>
<feature type="compositionally biased region" description="Acidic residues" evidence="1">
    <location>
        <begin position="40"/>
        <end position="55"/>
    </location>
</feature>
<feature type="chain" id="PRO_5011537338" description="Transferrin-binding protein B C-lobe/N-lobe beta barrel domain-containing protein" evidence="2">
    <location>
        <begin position="25"/>
        <end position="222"/>
    </location>
</feature>
<dbReference type="Proteomes" id="UP000198885">
    <property type="component" value="Unassembled WGS sequence"/>
</dbReference>
<dbReference type="SUPFAM" id="SSF56925">
    <property type="entry name" value="OMPA-like"/>
    <property type="match status" value="1"/>
</dbReference>
<evidence type="ECO:0000313" key="3">
    <source>
        <dbReference type="EMBL" id="SER54250.1"/>
    </source>
</evidence>
<dbReference type="InterPro" id="IPR011250">
    <property type="entry name" value="OMP/PagP_B-barrel"/>
</dbReference>
<gene>
    <name evidence="3" type="ORF">SAMN04490244_101429</name>
</gene>
<feature type="signal peptide" evidence="2">
    <location>
        <begin position="1"/>
        <end position="24"/>
    </location>
</feature>
<reference evidence="3 4" key="1">
    <citation type="submission" date="2016-10" db="EMBL/GenBank/DDBJ databases">
        <authorList>
            <person name="de Groot N.N."/>
        </authorList>
    </citation>
    <scope>NUCLEOTIDE SEQUENCE [LARGE SCALE GENOMIC DNA]</scope>
    <source>
        <strain evidence="3 4">DSM 23042</strain>
    </source>
</reference>
<dbReference type="OrthoDB" id="9883284at2"/>
<organism evidence="3 4">
    <name type="scientific">Tranquillimonas rosea</name>
    <dbReference type="NCBI Taxonomy" id="641238"/>
    <lineage>
        <taxon>Bacteria</taxon>
        <taxon>Pseudomonadati</taxon>
        <taxon>Pseudomonadota</taxon>
        <taxon>Alphaproteobacteria</taxon>
        <taxon>Rhodobacterales</taxon>
        <taxon>Roseobacteraceae</taxon>
        <taxon>Tranquillimonas</taxon>
    </lineage>
</organism>
<keyword evidence="4" id="KW-1185">Reference proteome</keyword>
<accession>A0A1H9Q1D9</accession>
<evidence type="ECO:0008006" key="5">
    <source>
        <dbReference type="Google" id="ProtNLM"/>
    </source>
</evidence>
<name>A0A1H9Q1D9_9RHOB</name>
<dbReference type="STRING" id="641238.SAMN04490244_101429"/>
<evidence type="ECO:0000256" key="1">
    <source>
        <dbReference type="SAM" id="MobiDB-lite"/>
    </source>
</evidence>
<dbReference type="Gene3D" id="2.40.160.90">
    <property type="match status" value="1"/>
</dbReference>
<evidence type="ECO:0000256" key="2">
    <source>
        <dbReference type="SAM" id="SignalP"/>
    </source>
</evidence>